<evidence type="ECO:0000313" key="2">
    <source>
        <dbReference type="EMBL" id="GIJ62500.1"/>
    </source>
</evidence>
<dbReference type="EMBL" id="BOPG01000078">
    <property type="protein sequence ID" value="GIJ62500.1"/>
    <property type="molecule type" value="Genomic_DNA"/>
</dbReference>
<evidence type="ECO:0008006" key="4">
    <source>
        <dbReference type="Google" id="ProtNLM"/>
    </source>
</evidence>
<proteinExistence type="predicted"/>
<dbReference type="PANTHER" id="PTHR43132:SF8">
    <property type="entry name" value="HTH-TYPE TRANSCRIPTIONAL REGULATOR KMTR"/>
    <property type="match status" value="1"/>
</dbReference>
<evidence type="ECO:0000313" key="3">
    <source>
        <dbReference type="Proteomes" id="UP000612585"/>
    </source>
</evidence>
<dbReference type="Proteomes" id="UP000612585">
    <property type="component" value="Unassembled WGS sequence"/>
</dbReference>
<protein>
    <recommendedName>
        <fullName evidence="4">HTH arsR-type domain-containing protein</fullName>
    </recommendedName>
</protein>
<dbReference type="Gene3D" id="1.10.10.10">
    <property type="entry name" value="Winged helix-like DNA-binding domain superfamily/Winged helix DNA-binding domain"/>
    <property type="match status" value="1"/>
</dbReference>
<evidence type="ECO:0000256" key="1">
    <source>
        <dbReference type="SAM" id="MobiDB-lite"/>
    </source>
</evidence>
<reference evidence="2" key="1">
    <citation type="submission" date="2021-01" db="EMBL/GenBank/DDBJ databases">
        <title>Whole genome shotgun sequence of Virgisporangium aurantiacum NBRC 16421.</title>
        <authorList>
            <person name="Komaki H."/>
            <person name="Tamura T."/>
        </authorList>
    </citation>
    <scope>NUCLEOTIDE SEQUENCE</scope>
    <source>
        <strain evidence="2">NBRC 16421</strain>
    </source>
</reference>
<keyword evidence="3" id="KW-1185">Reference proteome</keyword>
<organism evidence="2 3">
    <name type="scientific">Virgisporangium aurantiacum</name>
    <dbReference type="NCBI Taxonomy" id="175570"/>
    <lineage>
        <taxon>Bacteria</taxon>
        <taxon>Bacillati</taxon>
        <taxon>Actinomycetota</taxon>
        <taxon>Actinomycetes</taxon>
        <taxon>Micromonosporales</taxon>
        <taxon>Micromonosporaceae</taxon>
        <taxon>Virgisporangium</taxon>
    </lineage>
</organism>
<sequence length="190" mass="20660">MIPSFHVVESMRASRNARPTLPGGTERRHDFRATPNVVARNRHEADLKRVPGPLGHAHGKPSGEAKTVHIPDHDARRTNSPALARLVGRTRAAVLFAARTRPTTSELARRVGISAASASEHATVLREAGLITTHRHRNTVRHTLTRIGVDLLRVVASRRSAQGRAASQRELLPGRIDDRPAPGVGQCVRG</sequence>
<accession>A0A8J4E4Z8</accession>
<dbReference type="PANTHER" id="PTHR43132">
    <property type="entry name" value="ARSENICAL RESISTANCE OPERON REPRESSOR ARSR-RELATED"/>
    <property type="match status" value="1"/>
</dbReference>
<gene>
    <name evidence="2" type="ORF">Vau01_100160</name>
</gene>
<dbReference type="InterPro" id="IPR036388">
    <property type="entry name" value="WH-like_DNA-bd_sf"/>
</dbReference>
<dbReference type="InterPro" id="IPR011991">
    <property type="entry name" value="ArsR-like_HTH"/>
</dbReference>
<comment type="caution">
    <text evidence="2">The sequence shown here is derived from an EMBL/GenBank/DDBJ whole genome shotgun (WGS) entry which is preliminary data.</text>
</comment>
<dbReference type="InterPro" id="IPR036390">
    <property type="entry name" value="WH_DNA-bd_sf"/>
</dbReference>
<dbReference type="AlphaFoldDB" id="A0A8J4E4Z8"/>
<dbReference type="CDD" id="cd00090">
    <property type="entry name" value="HTH_ARSR"/>
    <property type="match status" value="1"/>
</dbReference>
<dbReference type="SUPFAM" id="SSF46785">
    <property type="entry name" value="Winged helix' DNA-binding domain"/>
    <property type="match status" value="1"/>
</dbReference>
<name>A0A8J4E4Z8_9ACTN</name>
<feature type="region of interest" description="Disordered" evidence="1">
    <location>
        <begin position="48"/>
        <end position="68"/>
    </location>
</feature>
<dbReference type="InterPro" id="IPR051011">
    <property type="entry name" value="Metal_resp_trans_reg"/>
</dbReference>